<feature type="compositionally biased region" description="Polar residues" evidence="1">
    <location>
        <begin position="1"/>
        <end position="22"/>
    </location>
</feature>
<keyword evidence="2" id="KW-0472">Membrane</keyword>
<evidence type="ECO:0000256" key="2">
    <source>
        <dbReference type="SAM" id="Phobius"/>
    </source>
</evidence>
<keyword evidence="2" id="KW-0812">Transmembrane</keyword>
<name>A0A6A6X5T2_9PLEO</name>
<keyword evidence="2" id="KW-1133">Transmembrane helix</keyword>
<feature type="transmembrane region" description="Helical" evidence="2">
    <location>
        <begin position="62"/>
        <end position="83"/>
    </location>
</feature>
<gene>
    <name evidence="3" type="ORF">K505DRAFT_64011</name>
</gene>
<dbReference type="OrthoDB" id="3681186at2759"/>
<feature type="region of interest" description="Disordered" evidence="1">
    <location>
        <begin position="1"/>
        <end position="24"/>
    </location>
</feature>
<dbReference type="Proteomes" id="UP000799757">
    <property type="component" value="Unassembled WGS sequence"/>
</dbReference>
<sequence length="125" mass="13806">MNSTATITSGTNEPLDTAQSTPVHDPTAAQFLPSLSSANGTVPAKESSSLIREIGYHTLRHLVGLGFALPGVFLIFYLLILLLEPFITMYIAADFETSSWASQHRSKPCPQHWKDGLDDTLWVFW</sequence>
<evidence type="ECO:0000313" key="4">
    <source>
        <dbReference type="Proteomes" id="UP000799757"/>
    </source>
</evidence>
<evidence type="ECO:0000256" key="1">
    <source>
        <dbReference type="SAM" id="MobiDB-lite"/>
    </source>
</evidence>
<proteinExistence type="predicted"/>
<protein>
    <submittedName>
        <fullName evidence="3">Uncharacterized protein</fullName>
    </submittedName>
</protein>
<dbReference type="EMBL" id="MU002011">
    <property type="protein sequence ID" value="KAF2791598.1"/>
    <property type="molecule type" value="Genomic_DNA"/>
</dbReference>
<reference evidence="3" key="1">
    <citation type="journal article" date="2020" name="Stud. Mycol.">
        <title>101 Dothideomycetes genomes: a test case for predicting lifestyles and emergence of pathogens.</title>
        <authorList>
            <person name="Haridas S."/>
            <person name="Albert R."/>
            <person name="Binder M."/>
            <person name="Bloem J."/>
            <person name="Labutti K."/>
            <person name="Salamov A."/>
            <person name="Andreopoulos B."/>
            <person name="Baker S."/>
            <person name="Barry K."/>
            <person name="Bills G."/>
            <person name="Bluhm B."/>
            <person name="Cannon C."/>
            <person name="Castanera R."/>
            <person name="Culley D."/>
            <person name="Daum C."/>
            <person name="Ezra D."/>
            <person name="Gonzalez J."/>
            <person name="Henrissat B."/>
            <person name="Kuo A."/>
            <person name="Liang C."/>
            <person name="Lipzen A."/>
            <person name="Lutzoni F."/>
            <person name="Magnuson J."/>
            <person name="Mondo S."/>
            <person name="Nolan M."/>
            <person name="Ohm R."/>
            <person name="Pangilinan J."/>
            <person name="Park H.-J."/>
            <person name="Ramirez L."/>
            <person name="Alfaro M."/>
            <person name="Sun H."/>
            <person name="Tritt A."/>
            <person name="Yoshinaga Y."/>
            <person name="Zwiers L.-H."/>
            <person name="Turgeon B."/>
            <person name="Goodwin S."/>
            <person name="Spatafora J."/>
            <person name="Crous P."/>
            <person name="Grigoriev I."/>
        </authorList>
    </citation>
    <scope>NUCLEOTIDE SEQUENCE</scope>
    <source>
        <strain evidence="3">CBS 109.77</strain>
    </source>
</reference>
<accession>A0A6A6X5T2</accession>
<evidence type="ECO:0000313" key="3">
    <source>
        <dbReference type="EMBL" id="KAF2791598.1"/>
    </source>
</evidence>
<keyword evidence="4" id="KW-1185">Reference proteome</keyword>
<organism evidence="3 4">
    <name type="scientific">Melanomma pulvis-pyrius CBS 109.77</name>
    <dbReference type="NCBI Taxonomy" id="1314802"/>
    <lineage>
        <taxon>Eukaryota</taxon>
        <taxon>Fungi</taxon>
        <taxon>Dikarya</taxon>
        <taxon>Ascomycota</taxon>
        <taxon>Pezizomycotina</taxon>
        <taxon>Dothideomycetes</taxon>
        <taxon>Pleosporomycetidae</taxon>
        <taxon>Pleosporales</taxon>
        <taxon>Melanommataceae</taxon>
        <taxon>Melanomma</taxon>
    </lineage>
</organism>
<dbReference type="AlphaFoldDB" id="A0A6A6X5T2"/>